<evidence type="ECO:0000313" key="4">
    <source>
        <dbReference type="Proteomes" id="UP001497497"/>
    </source>
</evidence>
<organism evidence="3 4">
    <name type="scientific">Lymnaea stagnalis</name>
    <name type="common">Great pond snail</name>
    <name type="synonym">Helix stagnalis</name>
    <dbReference type="NCBI Taxonomy" id="6523"/>
    <lineage>
        <taxon>Eukaryota</taxon>
        <taxon>Metazoa</taxon>
        <taxon>Spiralia</taxon>
        <taxon>Lophotrochozoa</taxon>
        <taxon>Mollusca</taxon>
        <taxon>Gastropoda</taxon>
        <taxon>Heterobranchia</taxon>
        <taxon>Euthyneura</taxon>
        <taxon>Panpulmonata</taxon>
        <taxon>Hygrophila</taxon>
        <taxon>Lymnaeoidea</taxon>
        <taxon>Lymnaeidae</taxon>
        <taxon>Lymnaea</taxon>
    </lineage>
</organism>
<protein>
    <recommendedName>
        <fullName evidence="5">Thioredoxin domain-containing protein 12</fullName>
    </recommendedName>
</protein>
<reference evidence="3 4" key="1">
    <citation type="submission" date="2024-04" db="EMBL/GenBank/DDBJ databases">
        <authorList>
            <consortium name="Genoscope - CEA"/>
            <person name="William W."/>
        </authorList>
    </citation>
    <scope>NUCLEOTIDE SEQUENCE [LARGE SCALE GENOMIC DNA]</scope>
</reference>
<dbReference type="PANTHER" id="PTHR15337">
    <property type="entry name" value="ANTERIOR GRADIENT PROTEIN-RELATED"/>
    <property type="match status" value="1"/>
</dbReference>
<dbReference type="Gene3D" id="3.40.30.10">
    <property type="entry name" value="Glutaredoxin"/>
    <property type="match status" value="1"/>
</dbReference>
<dbReference type="InterPro" id="IPR036249">
    <property type="entry name" value="Thioredoxin-like_sf"/>
</dbReference>
<dbReference type="Proteomes" id="UP001497497">
    <property type="component" value="Unassembled WGS sequence"/>
</dbReference>
<name>A0AAV2HUK1_LYMST</name>
<comment type="caution">
    <text evidence="3">The sequence shown here is derived from an EMBL/GenBank/DDBJ whole genome shotgun (WGS) entry which is preliminary data.</text>
</comment>
<dbReference type="SUPFAM" id="SSF52833">
    <property type="entry name" value="Thioredoxin-like"/>
    <property type="match status" value="1"/>
</dbReference>
<evidence type="ECO:0008006" key="5">
    <source>
        <dbReference type="Google" id="ProtNLM"/>
    </source>
</evidence>
<evidence type="ECO:0000256" key="1">
    <source>
        <dbReference type="ARBA" id="ARBA00022729"/>
    </source>
</evidence>
<dbReference type="AlphaFoldDB" id="A0AAV2HUK1"/>
<dbReference type="Pfam" id="PF13899">
    <property type="entry name" value="Thioredoxin_7"/>
    <property type="match status" value="1"/>
</dbReference>
<keyword evidence="1 2" id="KW-0732">Signal</keyword>
<feature type="chain" id="PRO_5043651595" description="Thioredoxin domain-containing protein 12" evidence="2">
    <location>
        <begin position="17"/>
        <end position="152"/>
    </location>
</feature>
<dbReference type="GO" id="GO:0005783">
    <property type="term" value="C:endoplasmic reticulum"/>
    <property type="evidence" value="ECO:0007669"/>
    <property type="project" value="TreeGrafter"/>
</dbReference>
<gene>
    <name evidence="3" type="ORF">GSLYS_00011567001</name>
</gene>
<accession>A0AAV2HUK1</accession>
<proteinExistence type="predicted"/>
<evidence type="ECO:0000256" key="2">
    <source>
        <dbReference type="SAM" id="SignalP"/>
    </source>
</evidence>
<dbReference type="PANTHER" id="PTHR15337:SF11">
    <property type="entry name" value="THIOREDOXIN DOMAIN-CONTAINING PROTEIN"/>
    <property type="match status" value="1"/>
</dbReference>
<evidence type="ECO:0000313" key="3">
    <source>
        <dbReference type="EMBL" id="CAL1537665.1"/>
    </source>
</evidence>
<dbReference type="EMBL" id="CAXITT010000270">
    <property type="protein sequence ID" value="CAL1537665.1"/>
    <property type="molecule type" value="Genomic_DNA"/>
</dbReference>
<feature type="signal peptide" evidence="2">
    <location>
        <begin position="1"/>
        <end position="16"/>
    </location>
</feature>
<sequence length="152" mass="17932">MRRLFVRLSQLGTVFGISLTTGTNDRGWGDRYDWHSLDEAFHKARTEDKPMMVVIHKMTCAACQAQKRWFSRSPRIFELSKNFVMVNLEVHEVPKNPDFSPDGHYVPRILFFTPGGRLMSQVKFHYNKEYQYTYPDEHDLARSMMLIIDKKV</sequence>
<dbReference type="InterPro" id="IPR051099">
    <property type="entry name" value="AGR/TXD"/>
</dbReference>
<keyword evidence="4" id="KW-1185">Reference proteome</keyword>